<protein>
    <submittedName>
        <fullName evidence="1">Uncharacterized protein</fullName>
    </submittedName>
</protein>
<comment type="caution">
    <text evidence="1">The sequence shown here is derived from an EMBL/GenBank/DDBJ whole genome shotgun (WGS) entry which is preliminary data.</text>
</comment>
<evidence type="ECO:0000313" key="1">
    <source>
        <dbReference type="EMBL" id="KAD6795147.1"/>
    </source>
</evidence>
<proteinExistence type="predicted"/>
<reference evidence="1 2" key="1">
    <citation type="submission" date="2019-05" db="EMBL/GenBank/DDBJ databases">
        <title>Mikania micrantha, genome provides insights into the molecular mechanism of rapid growth.</title>
        <authorList>
            <person name="Liu B."/>
        </authorList>
    </citation>
    <scope>NUCLEOTIDE SEQUENCE [LARGE SCALE GENOMIC DNA]</scope>
    <source>
        <strain evidence="1">NLD-2019</strain>
        <tissue evidence="1">Leaf</tissue>
    </source>
</reference>
<name>A0A5N6PPQ8_9ASTR</name>
<dbReference type="EMBL" id="SZYD01000003">
    <property type="protein sequence ID" value="KAD6795147.1"/>
    <property type="molecule type" value="Genomic_DNA"/>
</dbReference>
<dbReference type="OrthoDB" id="696337at2759"/>
<dbReference type="InterPro" id="IPR008480">
    <property type="entry name" value="DUF761_pln"/>
</dbReference>
<dbReference type="AlphaFoldDB" id="A0A5N6PPQ8"/>
<dbReference type="PANTHER" id="PTHR33265">
    <property type="entry name" value="AVR9/CF-9 RAPIDLY ELICITED PROTEIN-RELATED"/>
    <property type="match status" value="1"/>
</dbReference>
<dbReference type="Pfam" id="PF05553">
    <property type="entry name" value="DUF761"/>
    <property type="match status" value="1"/>
</dbReference>
<evidence type="ECO:0000313" key="2">
    <source>
        <dbReference type="Proteomes" id="UP000326396"/>
    </source>
</evidence>
<organism evidence="1 2">
    <name type="scientific">Mikania micrantha</name>
    <name type="common">bitter vine</name>
    <dbReference type="NCBI Taxonomy" id="192012"/>
    <lineage>
        <taxon>Eukaryota</taxon>
        <taxon>Viridiplantae</taxon>
        <taxon>Streptophyta</taxon>
        <taxon>Embryophyta</taxon>
        <taxon>Tracheophyta</taxon>
        <taxon>Spermatophyta</taxon>
        <taxon>Magnoliopsida</taxon>
        <taxon>eudicotyledons</taxon>
        <taxon>Gunneridae</taxon>
        <taxon>Pentapetalae</taxon>
        <taxon>asterids</taxon>
        <taxon>campanulids</taxon>
        <taxon>Asterales</taxon>
        <taxon>Asteraceae</taxon>
        <taxon>Asteroideae</taxon>
        <taxon>Heliantheae alliance</taxon>
        <taxon>Eupatorieae</taxon>
        <taxon>Mikania</taxon>
    </lineage>
</organism>
<dbReference type="Proteomes" id="UP000326396">
    <property type="component" value="Linkage Group LG11"/>
</dbReference>
<keyword evidence="2" id="KW-1185">Reference proteome</keyword>
<dbReference type="PANTHER" id="PTHR33265:SF26">
    <property type="entry name" value="OS06G0554600 PROTEIN"/>
    <property type="match status" value="1"/>
</dbReference>
<sequence>MEMEQRTPLITKKLWGIIKSIIYMVKNSIPWFEIHMMLKRSTKIAGKAIGNLQLDHQTLSCRPNDIHTTFIAPIEYEFSCSNTPFFYPKRKNNRRRHLLAGTGGLHRQSRKHRELNAGSVRKAFDVLNSSVEPEKSPLTVLGFGEGSSVRQLRVTDSPFPVSTEEGDVQVDKLAEEFIKNFYEELKLERNRTAGEPPSPFCYRRWGQVR</sequence>
<accession>A0A5N6PPQ8</accession>
<gene>
    <name evidence="1" type="ORF">E3N88_06043</name>
</gene>